<dbReference type="PRINTS" id="PR00344">
    <property type="entry name" value="BCTRLSENSOR"/>
</dbReference>
<evidence type="ECO:0000256" key="19">
    <source>
        <dbReference type="PROSITE-ProRule" id="PRU00169"/>
    </source>
</evidence>
<evidence type="ECO:0000259" key="25">
    <source>
        <dbReference type="PROSITE" id="PS50894"/>
    </source>
</evidence>
<organism evidence="26 27">
    <name type="scientific">Agrilutibacter terrestris</name>
    <dbReference type="NCBI Taxonomy" id="2865112"/>
    <lineage>
        <taxon>Bacteria</taxon>
        <taxon>Pseudomonadati</taxon>
        <taxon>Pseudomonadota</taxon>
        <taxon>Gammaproteobacteria</taxon>
        <taxon>Lysobacterales</taxon>
        <taxon>Lysobacteraceae</taxon>
        <taxon>Agrilutibacter</taxon>
    </lineage>
</organism>
<evidence type="ECO:0000256" key="4">
    <source>
        <dbReference type="ARBA" id="ARBA00022475"/>
    </source>
</evidence>
<dbReference type="SMART" id="SM00073">
    <property type="entry name" value="HPT"/>
    <property type="match status" value="1"/>
</dbReference>
<dbReference type="GO" id="GO:0006935">
    <property type="term" value="P:chemotaxis"/>
    <property type="evidence" value="ECO:0007669"/>
    <property type="project" value="InterPro"/>
</dbReference>
<evidence type="ECO:0000259" key="24">
    <source>
        <dbReference type="PROSITE" id="PS50113"/>
    </source>
</evidence>
<comment type="subcellular location">
    <subcellularLocation>
        <location evidence="2">Cell inner membrane</location>
        <topology evidence="2">Multi-pass membrane protein</topology>
    </subcellularLocation>
</comment>
<evidence type="ECO:0000256" key="6">
    <source>
        <dbReference type="ARBA" id="ARBA00022679"/>
    </source>
</evidence>
<dbReference type="PANTHER" id="PTHR45339">
    <property type="entry name" value="HYBRID SIGNAL TRANSDUCTION HISTIDINE KINASE J"/>
    <property type="match status" value="1"/>
</dbReference>
<dbReference type="PROSITE" id="PS50110">
    <property type="entry name" value="RESPONSE_REGULATORY"/>
    <property type="match status" value="1"/>
</dbReference>
<dbReference type="Proteomes" id="UP000516018">
    <property type="component" value="Chromosome"/>
</dbReference>
<evidence type="ECO:0000256" key="5">
    <source>
        <dbReference type="ARBA" id="ARBA00022553"/>
    </source>
</evidence>
<dbReference type="InterPro" id="IPR036890">
    <property type="entry name" value="HATPase_C_sf"/>
</dbReference>
<dbReference type="InterPro" id="IPR004358">
    <property type="entry name" value="Sig_transdc_His_kin-like_C"/>
</dbReference>
<dbReference type="Pfam" id="PF00512">
    <property type="entry name" value="HisKA"/>
    <property type="match status" value="1"/>
</dbReference>
<evidence type="ECO:0000256" key="18">
    <source>
        <dbReference type="PROSITE-ProRule" id="PRU00110"/>
    </source>
</evidence>
<evidence type="ECO:0000313" key="26">
    <source>
        <dbReference type="EMBL" id="QNP39421.1"/>
    </source>
</evidence>
<proteinExistence type="predicted"/>
<dbReference type="Gene3D" id="1.10.287.130">
    <property type="match status" value="1"/>
</dbReference>
<keyword evidence="15" id="KW-0807">Transducer</keyword>
<feature type="transmembrane region" description="Helical" evidence="20">
    <location>
        <begin position="191"/>
        <end position="212"/>
    </location>
</feature>
<evidence type="ECO:0000256" key="2">
    <source>
        <dbReference type="ARBA" id="ARBA00004429"/>
    </source>
</evidence>
<keyword evidence="10" id="KW-0067">ATP-binding</keyword>
<dbReference type="CDD" id="cd00130">
    <property type="entry name" value="PAS"/>
    <property type="match status" value="1"/>
</dbReference>
<dbReference type="SUPFAM" id="SSF55785">
    <property type="entry name" value="PYP-like sensor domain (PAS domain)"/>
    <property type="match status" value="1"/>
</dbReference>
<dbReference type="Pfam" id="PF01627">
    <property type="entry name" value="Hpt"/>
    <property type="match status" value="1"/>
</dbReference>
<dbReference type="SMART" id="SM00091">
    <property type="entry name" value="PAS"/>
    <property type="match status" value="1"/>
</dbReference>
<dbReference type="PROSITE" id="PS50109">
    <property type="entry name" value="HIS_KIN"/>
    <property type="match status" value="1"/>
</dbReference>
<dbReference type="SMART" id="SM00448">
    <property type="entry name" value="REC"/>
    <property type="match status" value="1"/>
</dbReference>
<evidence type="ECO:0000256" key="11">
    <source>
        <dbReference type="ARBA" id="ARBA00022989"/>
    </source>
</evidence>
<dbReference type="InterPro" id="IPR035965">
    <property type="entry name" value="PAS-like_dom_sf"/>
</dbReference>
<dbReference type="Gene3D" id="3.30.450.20">
    <property type="entry name" value="PAS domain"/>
    <property type="match status" value="1"/>
</dbReference>
<evidence type="ECO:0000256" key="1">
    <source>
        <dbReference type="ARBA" id="ARBA00000085"/>
    </source>
</evidence>
<protein>
    <recommendedName>
        <fullName evidence="17">Sensory/regulatory protein RpfC</fullName>
        <ecNumber evidence="3">2.7.13.3</ecNumber>
    </recommendedName>
</protein>
<dbReference type="PANTHER" id="PTHR45339:SF1">
    <property type="entry name" value="HYBRID SIGNAL TRANSDUCTION HISTIDINE KINASE J"/>
    <property type="match status" value="1"/>
</dbReference>
<evidence type="ECO:0000256" key="8">
    <source>
        <dbReference type="ARBA" id="ARBA00022741"/>
    </source>
</evidence>
<dbReference type="InterPro" id="IPR001789">
    <property type="entry name" value="Sig_transdc_resp-reg_receiver"/>
</dbReference>
<dbReference type="PROSITE" id="PS50112">
    <property type="entry name" value="PAS"/>
    <property type="match status" value="1"/>
</dbReference>
<evidence type="ECO:0000256" key="20">
    <source>
        <dbReference type="SAM" id="Phobius"/>
    </source>
</evidence>
<dbReference type="EC" id="2.7.13.3" evidence="3"/>
<dbReference type="EMBL" id="CP060820">
    <property type="protein sequence ID" value="QNP39421.1"/>
    <property type="molecule type" value="Genomic_DNA"/>
</dbReference>
<dbReference type="GO" id="GO:0000155">
    <property type="term" value="F:phosphorelay sensor kinase activity"/>
    <property type="evidence" value="ECO:0007669"/>
    <property type="project" value="InterPro"/>
</dbReference>
<dbReference type="AlphaFoldDB" id="A0A7H0FTQ5"/>
<dbReference type="SUPFAM" id="SSF52172">
    <property type="entry name" value="CheY-like"/>
    <property type="match status" value="1"/>
</dbReference>
<dbReference type="InterPro" id="IPR013767">
    <property type="entry name" value="PAS_fold"/>
</dbReference>
<dbReference type="InterPro" id="IPR008207">
    <property type="entry name" value="Sig_transdc_His_kin_Hpt_dom"/>
</dbReference>
<dbReference type="FunFam" id="3.30.565.10:FF:000010">
    <property type="entry name" value="Sensor histidine kinase RcsC"/>
    <property type="match status" value="1"/>
</dbReference>
<dbReference type="KEGG" id="lsx:H8B22_07650"/>
<dbReference type="RefSeq" id="WP_187710867.1">
    <property type="nucleotide sequence ID" value="NZ_CP060820.1"/>
</dbReference>
<dbReference type="InterPro" id="IPR003594">
    <property type="entry name" value="HATPase_dom"/>
</dbReference>
<dbReference type="InterPro" id="IPR036641">
    <property type="entry name" value="HPT_dom_sf"/>
</dbReference>
<keyword evidence="9" id="KW-0418">Kinase</keyword>
<evidence type="ECO:0000256" key="3">
    <source>
        <dbReference type="ARBA" id="ARBA00012438"/>
    </source>
</evidence>
<evidence type="ECO:0000259" key="22">
    <source>
        <dbReference type="PROSITE" id="PS50110"/>
    </source>
</evidence>
<keyword evidence="27" id="KW-1185">Reference proteome</keyword>
<evidence type="ECO:0000256" key="13">
    <source>
        <dbReference type="ARBA" id="ARBA00023026"/>
    </source>
</evidence>
<dbReference type="InterPro" id="IPR003122">
    <property type="entry name" value="Tar_rcpt_lig-bd"/>
</dbReference>
<feature type="modified residue" description="Phosphohistidine" evidence="18">
    <location>
        <position position="926"/>
    </location>
</feature>
<dbReference type="Gene3D" id="3.30.565.10">
    <property type="entry name" value="Histidine kinase-like ATPase, C-terminal domain"/>
    <property type="match status" value="1"/>
</dbReference>
<dbReference type="InterPro" id="IPR036097">
    <property type="entry name" value="HisK_dim/P_sf"/>
</dbReference>
<evidence type="ECO:0000256" key="14">
    <source>
        <dbReference type="ARBA" id="ARBA00023136"/>
    </source>
</evidence>
<dbReference type="Gene3D" id="6.10.340.10">
    <property type="match status" value="1"/>
</dbReference>
<dbReference type="PROSITE" id="PS50894">
    <property type="entry name" value="HPT"/>
    <property type="match status" value="1"/>
</dbReference>
<dbReference type="Pfam" id="PF00072">
    <property type="entry name" value="Response_reg"/>
    <property type="match status" value="1"/>
</dbReference>
<dbReference type="GO" id="GO:0006355">
    <property type="term" value="P:regulation of DNA-templated transcription"/>
    <property type="evidence" value="ECO:0007669"/>
    <property type="project" value="InterPro"/>
</dbReference>
<keyword evidence="13" id="KW-0843">Virulence</keyword>
<keyword evidence="4" id="KW-1003">Cell membrane</keyword>
<evidence type="ECO:0000256" key="12">
    <source>
        <dbReference type="ARBA" id="ARBA00023012"/>
    </source>
</evidence>
<dbReference type="SUPFAM" id="SSF55874">
    <property type="entry name" value="ATPase domain of HSP90 chaperone/DNA topoisomerase II/histidine kinase"/>
    <property type="match status" value="1"/>
</dbReference>
<dbReference type="SUPFAM" id="SSF47226">
    <property type="entry name" value="Histidine-containing phosphotransfer domain, HPT domain"/>
    <property type="match status" value="1"/>
</dbReference>
<dbReference type="Pfam" id="PF02203">
    <property type="entry name" value="TarH"/>
    <property type="match status" value="1"/>
</dbReference>
<keyword evidence="14 20" id="KW-0472">Membrane</keyword>
<comment type="subunit">
    <text evidence="16">At low DSF concentrations, interacts with RpfF.</text>
</comment>
<evidence type="ECO:0000313" key="27">
    <source>
        <dbReference type="Proteomes" id="UP000516018"/>
    </source>
</evidence>
<dbReference type="InterPro" id="IPR003661">
    <property type="entry name" value="HisK_dim/P_dom"/>
</dbReference>
<dbReference type="CDD" id="cd16922">
    <property type="entry name" value="HATPase_EvgS-ArcB-TorS-like"/>
    <property type="match status" value="1"/>
</dbReference>
<keyword evidence="11 20" id="KW-1133">Transmembrane helix</keyword>
<keyword evidence="7 20" id="KW-0812">Transmembrane</keyword>
<dbReference type="GO" id="GO:0005524">
    <property type="term" value="F:ATP binding"/>
    <property type="evidence" value="ECO:0007669"/>
    <property type="project" value="UniProtKB-KW"/>
</dbReference>
<name>A0A7H0FTQ5_9GAMM</name>
<evidence type="ECO:0000256" key="16">
    <source>
        <dbReference type="ARBA" id="ARBA00064003"/>
    </source>
</evidence>
<dbReference type="FunFam" id="1.10.287.130:FF:000002">
    <property type="entry name" value="Two-component osmosensing histidine kinase"/>
    <property type="match status" value="1"/>
</dbReference>
<dbReference type="CDD" id="cd00082">
    <property type="entry name" value="HisKA"/>
    <property type="match status" value="1"/>
</dbReference>
<keyword evidence="12" id="KW-0902">Two-component regulatory system</keyword>
<evidence type="ECO:0000259" key="23">
    <source>
        <dbReference type="PROSITE" id="PS50112"/>
    </source>
</evidence>
<evidence type="ECO:0000256" key="9">
    <source>
        <dbReference type="ARBA" id="ARBA00022777"/>
    </source>
</evidence>
<dbReference type="PROSITE" id="PS50113">
    <property type="entry name" value="PAC"/>
    <property type="match status" value="1"/>
</dbReference>
<feature type="modified residue" description="4-aspartylphosphate" evidence="19">
    <location>
        <position position="765"/>
    </location>
</feature>
<evidence type="ECO:0000256" key="15">
    <source>
        <dbReference type="ARBA" id="ARBA00023224"/>
    </source>
</evidence>
<dbReference type="CDD" id="cd17546">
    <property type="entry name" value="REC_hyHK_CKI1_RcsC-like"/>
    <property type="match status" value="1"/>
</dbReference>
<reference evidence="26 27" key="1">
    <citation type="submission" date="2020-08" db="EMBL/GenBank/DDBJ databases">
        <title>Lysobacter sp. II4 sp. nov., isolated from soil.</title>
        <authorList>
            <person name="Woo C.Y."/>
            <person name="Kim J."/>
        </authorList>
    </citation>
    <scope>NUCLEOTIDE SEQUENCE [LARGE SCALE GENOMIC DNA]</scope>
    <source>
        <strain evidence="26 27">II4</strain>
    </source>
</reference>
<sequence>MRALLARYGLRQQLWALFGLFLLAGATVLVLDEVAQYRARQSLLALRGESLLARREIKTVSDAYGLDVIGTTFRTRNYLITWEEGVAAVDAARARIDASWASLQRLPRTPDEVVHFRAAARERVAADAAMVELHAILQRQDIHALGRFADTRLFPAIDPVTARLQILSNLATAKADMVVNRNLRDNRRVSALRIGISLATLLVVALIGRTILRNAYRGVESLTFLARRMRKHDYTAMPRYLPESGELGMVADAFLEMRRDVLGFETSLTEQLARNERVNAELARREALQRSLMDAAPTAIAAIDSQGRYFLFNPGAERLFGHRAEDFIGKDAPMLDSVGDFAPALVPADSYARLAQLLSERTGKPVPPDWRALRTAAEVGMPPTETLMLHRDGHIVHALLALAVIPDELHGGNGLLGVAVDLTRIKQLEADLRASEARAQEANRAKSSFLAAMSHEIRTPMIGVTGMIEILAHSRLDHDQRHALNVIQQSSQSLLQIIGDILDFSKIEAGRLEISPSVVNLAAVVRSTAANYTGAASSKGLSLTCEIDERIGPAHSADALRLRQILGNFLSNAVKFTSSGGVEVALEWRGEAAPDPAHPLGADLLSFRVTDTGIGVSAEAQQRLFQPFAQAEGDTTRRYGGTGLGLAICARLGELMGGLVTMDSVPQIGTTMRLAITLPRAAADELPTDTLPSGQRADFRPRRLPTVAEAERERSLVLLVDDHPTNRMVIARQLALAGYASEAAEDGVQGLERWRSGRYALVLSDIHMPQMDGYALAGRIREEERRSGLARTPIIALTASALKGEAERCLGAGMDDYLAKPVAVAVLATTLQRWLPHTVADETDADAAGATETANAGAALAAGGFPQLDAAPPLLDYAALRELSGGDDNDAAAVLREFLDATLQDLALLEKTREDGDIPAITRQAHKIKGAARLVGADELAHAATALEAAGHSGEWPAILPHFAQVETAAERLKLFVAERYPA</sequence>
<keyword evidence="6" id="KW-0808">Transferase</keyword>
<dbReference type="InterPro" id="IPR005467">
    <property type="entry name" value="His_kinase_dom"/>
</dbReference>
<feature type="domain" description="HPt" evidence="25">
    <location>
        <begin position="887"/>
        <end position="983"/>
    </location>
</feature>
<dbReference type="InterPro" id="IPR000700">
    <property type="entry name" value="PAS-assoc_C"/>
</dbReference>
<dbReference type="SMART" id="SM00387">
    <property type="entry name" value="HATPase_c"/>
    <property type="match status" value="1"/>
</dbReference>
<dbReference type="Gene3D" id="3.40.50.2300">
    <property type="match status" value="1"/>
</dbReference>
<dbReference type="Pfam" id="PF00989">
    <property type="entry name" value="PAS"/>
    <property type="match status" value="1"/>
</dbReference>
<dbReference type="InterPro" id="IPR011006">
    <property type="entry name" value="CheY-like_superfamily"/>
</dbReference>
<dbReference type="SMART" id="SM00388">
    <property type="entry name" value="HisKA"/>
    <property type="match status" value="1"/>
</dbReference>
<comment type="catalytic activity">
    <reaction evidence="1">
        <text>ATP + protein L-histidine = ADP + protein N-phospho-L-histidine.</text>
        <dbReference type="EC" id="2.7.13.3"/>
    </reaction>
</comment>
<gene>
    <name evidence="26" type="ORF">H8B22_07650</name>
</gene>
<evidence type="ECO:0000256" key="10">
    <source>
        <dbReference type="ARBA" id="ARBA00022840"/>
    </source>
</evidence>
<feature type="transmembrane region" description="Helical" evidence="20">
    <location>
        <begin position="12"/>
        <end position="31"/>
    </location>
</feature>
<keyword evidence="5 19" id="KW-0597">Phosphoprotein</keyword>
<dbReference type="SUPFAM" id="SSF47384">
    <property type="entry name" value="Homodimeric domain of signal transducing histidine kinase"/>
    <property type="match status" value="1"/>
</dbReference>
<evidence type="ECO:0000259" key="21">
    <source>
        <dbReference type="PROSITE" id="PS50109"/>
    </source>
</evidence>
<feature type="domain" description="PAC" evidence="24">
    <location>
        <begin position="382"/>
        <end position="434"/>
    </location>
</feature>
<keyword evidence="8" id="KW-0547">Nucleotide-binding</keyword>
<dbReference type="GO" id="GO:0005886">
    <property type="term" value="C:plasma membrane"/>
    <property type="evidence" value="ECO:0007669"/>
    <property type="project" value="UniProtKB-SubCell"/>
</dbReference>
<accession>A0A7H0FTQ5</accession>
<dbReference type="InterPro" id="IPR000014">
    <property type="entry name" value="PAS"/>
</dbReference>
<dbReference type="Gene3D" id="1.20.120.160">
    <property type="entry name" value="HPT domain"/>
    <property type="match status" value="1"/>
</dbReference>
<feature type="domain" description="Response regulatory" evidence="22">
    <location>
        <begin position="716"/>
        <end position="835"/>
    </location>
</feature>
<feature type="domain" description="PAS" evidence="23">
    <location>
        <begin position="285"/>
        <end position="330"/>
    </location>
</feature>
<evidence type="ECO:0000256" key="17">
    <source>
        <dbReference type="ARBA" id="ARBA00068150"/>
    </source>
</evidence>
<dbReference type="NCBIfam" id="TIGR00229">
    <property type="entry name" value="sensory_box"/>
    <property type="match status" value="1"/>
</dbReference>
<dbReference type="Pfam" id="PF02518">
    <property type="entry name" value="HATPase_c"/>
    <property type="match status" value="1"/>
</dbReference>
<evidence type="ECO:0000256" key="7">
    <source>
        <dbReference type="ARBA" id="ARBA00022692"/>
    </source>
</evidence>
<feature type="domain" description="Histidine kinase" evidence="21">
    <location>
        <begin position="452"/>
        <end position="680"/>
    </location>
</feature>